<feature type="transmembrane region" description="Helical" evidence="2">
    <location>
        <begin position="171"/>
        <end position="195"/>
    </location>
</feature>
<evidence type="ECO:0008006" key="6">
    <source>
        <dbReference type="Google" id="ProtNLM"/>
    </source>
</evidence>
<feature type="signal peptide" evidence="3">
    <location>
        <begin position="1"/>
        <end position="25"/>
    </location>
</feature>
<keyword evidence="2" id="KW-1133">Transmembrane helix</keyword>
<feature type="region of interest" description="Disordered" evidence="1">
    <location>
        <begin position="132"/>
        <end position="166"/>
    </location>
</feature>
<proteinExistence type="predicted"/>
<protein>
    <recommendedName>
        <fullName evidence="6">Secreted protein</fullName>
    </recommendedName>
</protein>
<dbReference type="AlphaFoldDB" id="A0A854NKK0"/>
<name>A0A854NKK0_CORDP</name>
<dbReference type="RefSeq" id="WP_071574191.1">
    <property type="nucleotide sequence ID" value="NZ_JADQUE010000013.1"/>
</dbReference>
<gene>
    <name evidence="4" type="ORF">AY602_00345</name>
</gene>
<evidence type="ECO:0000256" key="3">
    <source>
        <dbReference type="SAM" id="SignalP"/>
    </source>
</evidence>
<comment type="caution">
    <text evidence="4">The sequence shown here is derived from an EMBL/GenBank/DDBJ whole genome shotgun (WGS) entry which is preliminary data.</text>
</comment>
<dbReference type="EMBL" id="LSZF01000001">
    <property type="protein sequence ID" value="OWM36026.1"/>
    <property type="molecule type" value="Genomic_DNA"/>
</dbReference>
<keyword evidence="2" id="KW-0812">Transmembrane</keyword>
<keyword evidence="2" id="KW-0472">Membrane</keyword>
<evidence type="ECO:0000313" key="5">
    <source>
        <dbReference type="Proteomes" id="UP000197692"/>
    </source>
</evidence>
<evidence type="ECO:0000256" key="1">
    <source>
        <dbReference type="SAM" id="MobiDB-lite"/>
    </source>
</evidence>
<evidence type="ECO:0000313" key="4">
    <source>
        <dbReference type="EMBL" id="OWM36026.1"/>
    </source>
</evidence>
<sequence length="208" mass="21977">MFKRSLASVAAVAIASGAVVAPANAVAVRVHDNMTCTFSLTAEEVKLTGLNRAPLLTKQDAASVKKNSTEPQLRDLRANIKRDTEELAKPGLDDKLKNDLMHKLDENKKKLTAYENFRDALAACIAGKYYNSDQPDDSKKPEGQGNPGGSNNPKLPNNPDVTPAPPSNDGAGIGVIFAASIAAVLGILAVALPFIKSILPAQLRALLP</sequence>
<reference evidence="5" key="1">
    <citation type="submission" date="2016-02" db="EMBL/GenBank/DDBJ databases">
        <title>Genomic analyses of a collection of pathogenic Corynebacterium diphtheriae.</title>
        <authorList>
            <person name="Sangal V."/>
            <person name="Titov L."/>
        </authorList>
    </citation>
    <scope>NUCLEOTIDE SEQUENCE [LARGE SCALE GENOMIC DNA]</scope>
    <source>
        <strain evidence="5">1438</strain>
    </source>
</reference>
<keyword evidence="3" id="KW-0732">Signal</keyword>
<feature type="chain" id="PRO_5038358495" description="Secreted protein" evidence="3">
    <location>
        <begin position="26"/>
        <end position="208"/>
    </location>
</feature>
<evidence type="ECO:0000256" key="2">
    <source>
        <dbReference type="SAM" id="Phobius"/>
    </source>
</evidence>
<accession>A0A854NKK0</accession>
<dbReference type="Proteomes" id="UP000197692">
    <property type="component" value="Unassembled WGS sequence"/>
</dbReference>
<organism evidence="4 5">
    <name type="scientific">Corynebacterium diphtheriae bv. mitis</name>
    <dbReference type="NCBI Taxonomy" id="1806053"/>
    <lineage>
        <taxon>Bacteria</taxon>
        <taxon>Bacillati</taxon>
        <taxon>Actinomycetota</taxon>
        <taxon>Actinomycetes</taxon>
        <taxon>Mycobacteriales</taxon>
        <taxon>Corynebacteriaceae</taxon>
        <taxon>Corynebacterium</taxon>
    </lineage>
</organism>